<dbReference type="Pfam" id="PF07940">
    <property type="entry name" value="Hepar_II_III_C"/>
    <property type="match status" value="1"/>
</dbReference>
<dbReference type="InterPro" id="IPR012480">
    <property type="entry name" value="Hepar_II_III_C"/>
</dbReference>
<organism evidence="6 7">
    <name type="scientific">Mesorhizobium liriopis</name>
    <dbReference type="NCBI Taxonomy" id="2953882"/>
    <lineage>
        <taxon>Bacteria</taxon>
        <taxon>Pseudomonadati</taxon>
        <taxon>Pseudomonadota</taxon>
        <taxon>Alphaproteobacteria</taxon>
        <taxon>Hyphomicrobiales</taxon>
        <taxon>Phyllobacteriaceae</taxon>
        <taxon>Mesorhizobium</taxon>
    </lineage>
</organism>
<dbReference type="Gene3D" id="2.70.98.70">
    <property type="match status" value="1"/>
</dbReference>
<dbReference type="Proteomes" id="UP001205906">
    <property type="component" value="Unassembled WGS sequence"/>
</dbReference>
<dbReference type="Gene3D" id="1.50.10.100">
    <property type="entry name" value="Chondroitin AC/alginate lyase"/>
    <property type="match status" value="1"/>
</dbReference>
<comment type="subcellular location">
    <subcellularLocation>
        <location evidence="1">Periplasm</location>
    </subcellularLocation>
</comment>
<keyword evidence="4" id="KW-0456">Lyase</keyword>
<dbReference type="PANTHER" id="PTHR39210">
    <property type="entry name" value="HEPARIN-SULFATE LYASE"/>
    <property type="match status" value="1"/>
</dbReference>
<sequence>MPIWGLALRDGLRRTRRRLRIGWLHRWRFAGTTPSRVLASPPDLRAADPLIAQDIYHGRFPLGGRMVETHGSSPFSLSVPHRGWREELHGFGWLRHCRAARTELAYANARALVSDWIEGPGRRIGGDAWEPRTVATRLNAWLVHSPMLLQGAERSFHRAFLRSMMVQVRYLRAVTPDLPAGSDRLQARIALAFSALSLPVSQRALLFATRHLSQELERQILPDGGHRGRNPEMLVSLLSDLLPLRHTYAAQGEAPPPALLHAIERMLPMLRFFRHADDTLARFNGVGATPHERIAAIMRHDESRGTPLTHAAHSGYTRLNQARTVVIADCGAIPPLDLSFEAHAGCLSFEFSANGRSLVVNSGVDHRGAADFRPLARATAAHSTLVLDDTSSARFALPRGARDAPAAPMIDGPRQVTVERQDERDAQGFTASHDGYLSRFGFIHDRALRLDRNGTRLSGLDRLVARGRATRNTVQGTLRFHLHPDVELFRDEHGALVLVARGNEAWTFRCREHEPQVEESIFFAGIAGPRRTRQIVIRFEAGDNAEIGWSFVRI</sequence>
<proteinExistence type="predicted"/>
<accession>A0ABT1C8V7</accession>
<evidence type="ECO:0000313" key="6">
    <source>
        <dbReference type="EMBL" id="MCO6051217.1"/>
    </source>
</evidence>
<name>A0ABT1C8V7_9HYPH</name>
<reference evidence="6 7" key="1">
    <citation type="submission" date="2022-06" db="EMBL/GenBank/DDBJ databases">
        <title>Mesorhizobium sp. strain RP14 Genome sequencing and assembly.</title>
        <authorList>
            <person name="Kim I."/>
        </authorList>
    </citation>
    <scope>NUCLEOTIDE SEQUENCE [LARGE SCALE GENOMIC DNA]</scope>
    <source>
        <strain evidence="7">RP14(2022)</strain>
    </source>
</reference>
<dbReference type="RefSeq" id="WP_252820820.1">
    <property type="nucleotide sequence ID" value="NZ_JAMXQS010000007.1"/>
</dbReference>
<evidence type="ECO:0000256" key="3">
    <source>
        <dbReference type="ARBA" id="ARBA00022764"/>
    </source>
</evidence>
<evidence type="ECO:0000259" key="5">
    <source>
        <dbReference type="Pfam" id="PF07940"/>
    </source>
</evidence>
<evidence type="ECO:0000313" key="7">
    <source>
        <dbReference type="Proteomes" id="UP001205906"/>
    </source>
</evidence>
<gene>
    <name evidence="6" type="ORF">NGM99_15640</name>
</gene>
<evidence type="ECO:0000256" key="1">
    <source>
        <dbReference type="ARBA" id="ARBA00004418"/>
    </source>
</evidence>
<dbReference type="InterPro" id="IPR008929">
    <property type="entry name" value="Chondroitin_lyas"/>
</dbReference>
<evidence type="ECO:0000256" key="4">
    <source>
        <dbReference type="ARBA" id="ARBA00023239"/>
    </source>
</evidence>
<keyword evidence="3" id="KW-0574">Periplasm</keyword>
<keyword evidence="2" id="KW-0732">Signal</keyword>
<keyword evidence="7" id="KW-1185">Reference proteome</keyword>
<dbReference type="EMBL" id="JAMXQS010000007">
    <property type="protein sequence ID" value="MCO6051217.1"/>
    <property type="molecule type" value="Genomic_DNA"/>
</dbReference>
<protein>
    <submittedName>
        <fullName evidence="6">Heparinase II/III family protein</fullName>
    </submittedName>
</protein>
<comment type="caution">
    <text evidence="6">The sequence shown here is derived from an EMBL/GenBank/DDBJ whole genome shotgun (WGS) entry which is preliminary data.</text>
</comment>
<feature type="domain" description="Heparinase II/III-like C-terminal" evidence="5">
    <location>
        <begin position="304"/>
        <end position="550"/>
    </location>
</feature>
<evidence type="ECO:0000256" key="2">
    <source>
        <dbReference type="ARBA" id="ARBA00022729"/>
    </source>
</evidence>
<dbReference type="PANTHER" id="PTHR39210:SF1">
    <property type="entry name" value="HEPARIN-SULFATE LYASE"/>
    <property type="match status" value="1"/>
</dbReference>